<dbReference type="HOGENOM" id="CLU_402876_0_0_1"/>
<dbReference type="GO" id="GO:0016757">
    <property type="term" value="F:glycosyltransferase activity"/>
    <property type="evidence" value="ECO:0007669"/>
    <property type="project" value="TreeGrafter"/>
</dbReference>
<dbReference type="Proteomes" id="UP000028545">
    <property type="component" value="Unassembled WGS sequence"/>
</dbReference>
<proteinExistence type="predicted"/>
<dbReference type="AlphaFoldDB" id="A0A084G0A6"/>
<dbReference type="VEuPathDB" id="FungiDB:SAPIO_CDS8087"/>
<organism evidence="3 4">
    <name type="scientific">Pseudallescheria apiosperma</name>
    <name type="common">Scedosporium apiospermum</name>
    <dbReference type="NCBI Taxonomy" id="563466"/>
    <lineage>
        <taxon>Eukaryota</taxon>
        <taxon>Fungi</taxon>
        <taxon>Dikarya</taxon>
        <taxon>Ascomycota</taxon>
        <taxon>Pezizomycotina</taxon>
        <taxon>Sordariomycetes</taxon>
        <taxon>Hypocreomycetidae</taxon>
        <taxon>Microascales</taxon>
        <taxon>Microascaceae</taxon>
        <taxon>Scedosporium</taxon>
    </lineage>
</organism>
<name>A0A084G0A6_PSEDA</name>
<protein>
    <recommendedName>
        <fullName evidence="2">GH16 domain-containing protein</fullName>
    </recommendedName>
</protein>
<gene>
    <name evidence="3" type="ORF">SAPIO_CDS8087</name>
</gene>
<dbReference type="OrthoDB" id="4781at2759"/>
<evidence type="ECO:0000259" key="2">
    <source>
        <dbReference type="PROSITE" id="PS51762"/>
    </source>
</evidence>
<dbReference type="PANTHER" id="PTHR10963">
    <property type="entry name" value="GLYCOSYL HYDROLASE-RELATED"/>
    <property type="match status" value="1"/>
</dbReference>
<feature type="domain" description="GH16" evidence="2">
    <location>
        <begin position="265"/>
        <end position="565"/>
    </location>
</feature>
<dbReference type="PROSITE" id="PS51762">
    <property type="entry name" value="GH16_2"/>
    <property type="match status" value="1"/>
</dbReference>
<feature type="region of interest" description="Disordered" evidence="1">
    <location>
        <begin position="609"/>
        <end position="645"/>
    </location>
</feature>
<dbReference type="SUPFAM" id="SSF49899">
    <property type="entry name" value="Concanavalin A-like lectins/glucanases"/>
    <property type="match status" value="1"/>
</dbReference>
<dbReference type="GO" id="GO:0031505">
    <property type="term" value="P:fungal-type cell wall organization"/>
    <property type="evidence" value="ECO:0007669"/>
    <property type="project" value="TreeGrafter"/>
</dbReference>
<dbReference type="CDD" id="cd02183">
    <property type="entry name" value="GH16_fungal_CRH1_transglycosylase"/>
    <property type="match status" value="1"/>
</dbReference>
<dbReference type="PANTHER" id="PTHR10963:SF68">
    <property type="entry name" value="GLYCOSIDASE CRH1-RELATED"/>
    <property type="match status" value="1"/>
</dbReference>
<dbReference type="Gene3D" id="2.60.120.200">
    <property type="match status" value="1"/>
</dbReference>
<dbReference type="InterPro" id="IPR000757">
    <property type="entry name" value="Beta-glucanase-like"/>
</dbReference>
<sequence length="683" mass="74517">MDESSHQMRFIPAEMPFIVSSDSGKADQSTRKLIRSHVMRGRKPKRAKRRSVVGRASSHPIQRIKVTLHEVVTMYTSLQPQGVSTHLYFVDFPSEIEPSILMGMAQVSTVAMRIIFPLLMEIGFHPDGKTWLYPAERDVAALHINAFAIQTFIDRVLRGHPQEMVNASATLHHQKGLKLLRERLGGNDEEAKVSDATISVVLKLASAAHFNGDVEVSRHHVQGLRRMVDLRGGLGVFQENPKLLVELWRCDLGTALLANKDPVFYRQANEPVPAYPELTMSNLGVRPHARENAEFVHGLDERLSELWTVARKFCLLANLGTQTEGNQDFSGMIQIRIDIFVGVGHALPHRCSHPKPVLATLRLFWRSRAACPADKALGTSVDVDFTKGASDYFSESGDLAYTSNGAVLTVSKSGDAPFLTSDFYIMFGRVDIALKAAPGNGIVSSLVLQSDDLDEIDMEWMGYDGANVQTMYFDQGVGPSTRLGIVAAADNQGEFIDYVIDWTSERITWSVGGTVERTLEAGDASTLEYPQTPMQVKIGVWSAGDEDTNAEGTVEWAHGPTDYSAGPFSMYVKSIKVTDYSTGDEYVYGDKSGSWKSIEAVNGVINGNLDGNSTASKTTTETTTSARSTTATGTGNTSATISSSAKTSSTTAELSSVAVAKDAHSLYYNIVIGVFAPLLLFSI</sequence>
<dbReference type="GO" id="GO:0004553">
    <property type="term" value="F:hydrolase activity, hydrolyzing O-glycosyl compounds"/>
    <property type="evidence" value="ECO:0007669"/>
    <property type="project" value="InterPro"/>
</dbReference>
<dbReference type="Pfam" id="PF00722">
    <property type="entry name" value="Glyco_hydro_16"/>
    <property type="match status" value="1"/>
</dbReference>
<keyword evidence="4" id="KW-1185">Reference proteome</keyword>
<evidence type="ECO:0000313" key="4">
    <source>
        <dbReference type="Proteomes" id="UP000028545"/>
    </source>
</evidence>
<dbReference type="InterPro" id="IPR050546">
    <property type="entry name" value="Glycosyl_Hydrlase_16"/>
</dbReference>
<reference evidence="3 4" key="1">
    <citation type="journal article" date="2014" name="Genome Announc.">
        <title>Draft genome sequence of the pathogenic fungus Scedosporium apiospermum.</title>
        <authorList>
            <person name="Vandeputte P."/>
            <person name="Ghamrawi S."/>
            <person name="Rechenmann M."/>
            <person name="Iltis A."/>
            <person name="Giraud S."/>
            <person name="Fleury M."/>
            <person name="Thornton C."/>
            <person name="Delhaes L."/>
            <person name="Meyer W."/>
            <person name="Papon N."/>
            <person name="Bouchara J.P."/>
        </authorList>
    </citation>
    <scope>NUCLEOTIDE SEQUENCE [LARGE SCALE GENOMIC DNA]</scope>
    <source>
        <strain evidence="3 4">IHEM 14462</strain>
    </source>
</reference>
<comment type="caution">
    <text evidence="3">The sequence shown here is derived from an EMBL/GenBank/DDBJ whole genome shotgun (WGS) entry which is preliminary data.</text>
</comment>
<dbReference type="GeneID" id="27727159"/>
<dbReference type="RefSeq" id="XP_016640567.1">
    <property type="nucleotide sequence ID" value="XM_016789798.1"/>
</dbReference>
<accession>A0A084G0A6</accession>
<dbReference type="InterPro" id="IPR013320">
    <property type="entry name" value="ConA-like_dom_sf"/>
</dbReference>
<evidence type="ECO:0000313" key="3">
    <source>
        <dbReference type="EMBL" id="KEZ40768.1"/>
    </source>
</evidence>
<dbReference type="EMBL" id="JOWA01000120">
    <property type="protein sequence ID" value="KEZ40768.1"/>
    <property type="molecule type" value="Genomic_DNA"/>
</dbReference>
<evidence type="ECO:0000256" key="1">
    <source>
        <dbReference type="SAM" id="MobiDB-lite"/>
    </source>
</evidence>
<feature type="compositionally biased region" description="Low complexity" evidence="1">
    <location>
        <begin position="613"/>
        <end position="645"/>
    </location>
</feature>
<dbReference type="GO" id="GO:0005975">
    <property type="term" value="P:carbohydrate metabolic process"/>
    <property type="evidence" value="ECO:0007669"/>
    <property type="project" value="InterPro"/>
</dbReference>
<dbReference type="KEGG" id="sapo:SAPIO_CDS8087"/>
<dbReference type="GO" id="GO:0009277">
    <property type="term" value="C:fungal-type cell wall"/>
    <property type="evidence" value="ECO:0007669"/>
    <property type="project" value="TreeGrafter"/>
</dbReference>